<keyword evidence="1" id="KW-0732">Signal</keyword>
<dbReference type="RefSeq" id="WP_014219223.1">
    <property type="nucleotide sequence ID" value="NZ_LWBO01000017.1"/>
</dbReference>
<reference evidence="2 3" key="1">
    <citation type="submission" date="2016-04" db="EMBL/GenBank/DDBJ databases">
        <authorList>
            <person name="Chen L."/>
            <person name="Zhuang W."/>
            <person name="Wang G."/>
        </authorList>
    </citation>
    <scope>NUCLEOTIDE SEQUENCE [LARGE SCALE GENOMIC DNA]</scope>
    <source>
        <strain evidence="3">GR20</strain>
    </source>
</reference>
<feature type="chain" id="PRO_5045225458" description="Lipoprotein" evidence="1">
    <location>
        <begin position="22"/>
        <end position="208"/>
    </location>
</feature>
<dbReference type="EMBL" id="LWBO01000017">
    <property type="protein sequence ID" value="OQP46096.1"/>
    <property type="molecule type" value="Genomic_DNA"/>
</dbReference>
<feature type="signal peptide" evidence="1">
    <location>
        <begin position="1"/>
        <end position="21"/>
    </location>
</feature>
<keyword evidence="3" id="KW-1185">Reference proteome</keyword>
<proteinExistence type="predicted"/>
<organism evidence="2 3">
    <name type="scientific">Niastella koreensis</name>
    <dbReference type="NCBI Taxonomy" id="354356"/>
    <lineage>
        <taxon>Bacteria</taxon>
        <taxon>Pseudomonadati</taxon>
        <taxon>Bacteroidota</taxon>
        <taxon>Chitinophagia</taxon>
        <taxon>Chitinophagales</taxon>
        <taxon>Chitinophagaceae</taxon>
        <taxon>Niastella</taxon>
    </lineage>
</organism>
<evidence type="ECO:0000313" key="3">
    <source>
        <dbReference type="Proteomes" id="UP000192277"/>
    </source>
</evidence>
<sequence>MKITPVLLVVLLFAACNSKPAAENKQATSGSVPAETPVDPHFKAFIGKFRMLQLPLTIKFTSTADYENLPQLQGADSNYVKCCEGFGTEGRYAYGLLPDTANNYKIIWLLPADEEVPMLTTLTKQGVLISEDNIGVGGCGPDCCFDCNETVIVNKDLSVYSADSIKECKCDDNGPDTTTIRNYARVKTAKIGADGKFKFTEIKEVKYQ</sequence>
<evidence type="ECO:0000256" key="1">
    <source>
        <dbReference type="SAM" id="SignalP"/>
    </source>
</evidence>
<dbReference type="Proteomes" id="UP000192277">
    <property type="component" value="Unassembled WGS sequence"/>
</dbReference>
<name>A0ABX3NTV0_9BACT</name>
<evidence type="ECO:0000313" key="2">
    <source>
        <dbReference type="EMBL" id="OQP46096.1"/>
    </source>
</evidence>
<dbReference type="PROSITE" id="PS51257">
    <property type="entry name" value="PROKAR_LIPOPROTEIN"/>
    <property type="match status" value="1"/>
</dbReference>
<gene>
    <name evidence="2" type="ORF">A4D02_32425</name>
</gene>
<protein>
    <recommendedName>
        <fullName evidence="4">Lipoprotein</fullName>
    </recommendedName>
</protein>
<comment type="caution">
    <text evidence="2">The sequence shown here is derived from an EMBL/GenBank/DDBJ whole genome shotgun (WGS) entry which is preliminary data.</text>
</comment>
<accession>A0ABX3NTV0</accession>
<evidence type="ECO:0008006" key="4">
    <source>
        <dbReference type="Google" id="ProtNLM"/>
    </source>
</evidence>